<feature type="transmembrane region" description="Helical" evidence="1">
    <location>
        <begin position="65"/>
        <end position="86"/>
    </location>
</feature>
<dbReference type="InterPro" id="IPR006685">
    <property type="entry name" value="MscS_channel_2nd"/>
</dbReference>
<keyword evidence="1" id="KW-1133">Transmembrane helix</keyword>
<evidence type="ECO:0000259" key="2">
    <source>
        <dbReference type="Pfam" id="PF00924"/>
    </source>
</evidence>
<protein>
    <submittedName>
        <fullName evidence="4">Mechanosensitive ion channel family protein</fullName>
    </submittedName>
</protein>
<comment type="caution">
    <text evidence="4">The sequence shown here is derived from an EMBL/GenBank/DDBJ whole genome shotgun (WGS) entry which is preliminary data.</text>
</comment>
<keyword evidence="1" id="KW-0812">Transmembrane</keyword>
<accession>A0A9X1JWA1</accession>
<name>A0A9X1JWA1_9FLAO</name>
<dbReference type="InterPro" id="IPR008910">
    <property type="entry name" value="MSC_TM_helix"/>
</dbReference>
<dbReference type="PANTHER" id="PTHR30221">
    <property type="entry name" value="SMALL-CONDUCTANCE MECHANOSENSITIVE CHANNEL"/>
    <property type="match status" value="1"/>
</dbReference>
<dbReference type="GO" id="GO:0016020">
    <property type="term" value="C:membrane"/>
    <property type="evidence" value="ECO:0007669"/>
    <property type="project" value="InterPro"/>
</dbReference>
<feature type="domain" description="Mechanosensitive ion channel MscS" evidence="2">
    <location>
        <begin position="113"/>
        <end position="178"/>
    </location>
</feature>
<organism evidence="4 5">
    <name type="scientific">Halomarinibacterium sedimenti</name>
    <dbReference type="NCBI Taxonomy" id="2857106"/>
    <lineage>
        <taxon>Bacteria</taxon>
        <taxon>Pseudomonadati</taxon>
        <taxon>Bacteroidota</taxon>
        <taxon>Flavobacteriia</taxon>
        <taxon>Flavobacteriales</taxon>
        <taxon>Flavobacteriaceae</taxon>
        <taxon>Halomarinibacterium</taxon>
    </lineage>
</organism>
<reference evidence="4" key="1">
    <citation type="submission" date="2021-07" db="EMBL/GenBank/DDBJ databases">
        <title>Aureisphaera sp. CAU 1614 isolated from sea sediment.</title>
        <authorList>
            <person name="Kim W."/>
        </authorList>
    </citation>
    <scope>NUCLEOTIDE SEQUENCE</scope>
    <source>
        <strain evidence="4">CAU 1614</strain>
    </source>
</reference>
<gene>
    <name evidence="4" type="ORF">KXJ69_10890</name>
</gene>
<dbReference type="AlphaFoldDB" id="A0A9X1JWA1"/>
<evidence type="ECO:0000259" key="3">
    <source>
        <dbReference type="Pfam" id="PF21082"/>
    </source>
</evidence>
<evidence type="ECO:0000313" key="5">
    <source>
        <dbReference type="Proteomes" id="UP001138686"/>
    </source>
</evidence>
<dbReference type="PANTHER" id="PTHR30221:SF1">
    <property type="entry name" value="SMALL-CONDUCTANCE MECHANOSENSITIVE CHANNEL"/>
    <property type="match status" value="1"/>
</dbReference>
<evidence type="ECO:0000256" key="1">
    <source>
        <dbReference type="SAM" id="Phobius"/>
    </source>
</evidence>
<dbReference type="Proteomes" id="UP001138686">
    <property type="component" value="Unassembled WGS sequence"/>
</dbReference>
<evidence type="ECO:0000313" key="4">
    <source>
        <dbReference type="EMBL" id="MBW2938615.1"/>
    </source>
</evidence>
<dbReference type="InterPro" id="IPR049278">
    <property type="entry name" value="MS_channel_C"/>
</dbReference>
<dbReference type="Pfam" id="PF00924">
    <property type="entry name" value="MS_channel_2nd"/>
    <property type="match status" value="1"/>
</dbReference>
<keyword evidence="5" id="KW-1185">Reference proteome</keyword>
<sequence>MENINALDKITGKLNDWWELFIENLPNLGIAILVLVISYFVSKLVYNIALKVASRKGSQDSVTKLIARSFSVIVVLLGLFLALGALNLGKTLTALISAAGVSGLVIGLALQGTLSNTFSGIVLSFRKNIRIGDWVETNGFSGEVMDINLNYFVLKEADNNLVIIPNKTIINNPIKNQTLTTKMRVMIECGVGYESDLPKVEKIVRETICNAFEHISSPEDVEFFYTEFGGSSINFLCRFWIDSERSLERLVAQSKGVIEIKKAFDREGINIPFPIRTLQFENTLKTKDIVKEEMYSNN</sequence>
<dbReference type="RefSeq" id="WP_219053141.1">
    <property type="nucleotide sequence ID" value="NZ_JAHWDP010000004.1"/>
</dbReference>
<proteinExistence type="predicted"/>
<feature type="transmembrane region" description="Helical" evidence="1">
    <location>
        <begin position="92"/>
        <end position="110"/>
    </location>
</feature>
<keyword evidence="1" id="KW-0472">Membrane</keyword>
<feature type="domain" description="Mechanosensitive ion channel MscS C-terminal" evidence="3">
    <location>
        <begin position="187"/>
        <end position="271"/>
    </location>
</feature>
<dbReference type="InterPro" id="IPR045275">
    <property type="entry name" value="MscS_archaea/bacteria_type"/>
</dbReference>
<dbReference type="GO" id="GO:0008381">
    <property type="term" value="F:mechanosensitive monoatomic ion channel activity"/>
    <property type="evidence" value="ECO:0007669"/>
    <property type="project" value="InterPro"/>
</dbReference>
<feature type="transmembrane region" description="Helical" evidence="1">
    <location>
        <begin position="28"/>
        <end position="53"/>
    </location>
</feature>
<dbReference type="Pfam" id="PF21082">
    <property type="entry name" value="MS_channel_3rd"/>
    <property type="match status" value="1"/>
</dbReference>
<dbReference type="Pfam" id="PF05552">
    <property type="entry name" value="MS_channel_1st_1"/>
    <property type="match status" value="1"/>
</dbReference>
<dbReference type="EMBL" id="JAHWDP010000004">
    <property type="protein sequence ID" value="MBW2938615.1"/>
    <property type="molecule type" value="Genomic_DNA"/>
</dbReference>